<dbReference type="AlphaFoldDB" id="A0A1T4WC14"/>
<sequence length="295" mass="32975">MEFRNLLALVEVVQQGGFSAAASVLFTSQSNVSKAVRQLEDELGVTLLDRNGHSSTLTDAGEIVFRRAQHILASSEDMMGELDELRGLRRGILRLGLPLFGSSVLFAPAFAQFRTLYPGIKITLVEHGSKRLEELLMRGEIDLAASLMPVSPEFEWQDVRNEQLVVLLQETHPFARYDAVQLLDLHDEPFIFFAEDFALNQVIMRSCARRGFKPKVAARSGQIDFILGLARAGLGLAILPKLMADQRMRSGLTYVPLNEPGLSWHIGLIWRKGGYLPHAARAWLELVQTIHTEDE</sequence>
<dbReference type="FunFam" id="1.10.10.10:FF:000001">
    <property type="entry name" value="LysR family transcriptional regulator"/>
    <property type="match status" value="1"/>
</dbReference>
<feature type="domain" description="HTH lysR-type" evidence="5">
    <location>
        <begin position="1"/>
        <end position="58"/>
    </location>
</feature>
<dbReference type="InterPro" id="IPR036388">
    <property type="entry name" value="WH-like_DNA-bd_sf"/>
</dbReference>
<dbReference type="InterPro" id="IPR000847">
    <property type="entry name" value="LysR_HTH_N"/>
</dbReference>
<dbReference type="SUPFAM" id="SSF53850">
    <property type="entry name" value="Periplasmic binding protein-like II"/>
    <property type="match status" value="1"/>
</dbReference>
<proteinExistence type="inferred from homology"/>
<protein>
    <submittedName>
        <fullName evidence="6">DNA-binding transcriptional regulator, LysR family</fullName>
    </submittedName>
</protein>
<dbReference type="Gene3D" id="3.40.190.290">
    <property type="match status" value="1"/>
</dbReference>
<evidence type="ECO:0000256" key="4">
    <source>
        <dbReference type="ARBA" id="ARBA00023163"/>
    </source>
</evidence>
<name>A0A1T4WC14_9BACT</name>
<evidence type="ECO:0000259" key="5">
    <source>
        <dbReference type="PROSITE" id="PS50931"/>
    </source>
</evidence>
<dbReference type="PANTHER" id="PTHR30419:SF8">
    <property type="entry name" value="NITROGEN ASSIMILATION TRANSCRIPTIONAL ACTIVATOR-RELATED"/>
    <property type="match status" value="1"/>
</dbReference>
<dbReference type="CDD" id="cd08438">
    <property type="entry name" value="PBP2_CidR"/>
    <property type="match status" value="1"/>
</dbReference>
<gene>
    <name evidence="6" type="ORF">SAMN02745702_01994</name>
</gene>
<dbReference type="InterPro" id="IPR036390">
    <property type="entry name" value="WH_DNA-bd_sf"/>
</dbReference>
<dbReference type="GO" id="GO:0003700">
    <property type="term" value="F:DNA-binding transcription factor activity"/>
    <property type="evidence" value="ECO:0007669"/>
    <property type="project" value="InterPro"/>
</dbReference>
<dbReference type="OrthoDB" id="5317428at2"/>
<keyword evidence="4" id="KW-0804">Transcription</keyword>
<dbReference type="Gene3D" id="1.10.10.10">
    <property type="entry name" value="Winged helix-like DNA-binding domain superfamily/Winged helix DNA-binding domain"/>
    <property type="match status" value="1"/>
</dbReference>
<dbReference type="PRINTS" id="PR00039">
    <property type="entry name" value="HTHLYSR"/>
</dbReference>
<dbReference type="SUPFAM" id="SSF46785">
    <property type="entry name" value="Winged helix' DNA-binding domain"/>
    <property type="match status" value="1"/>
</dbReference>
<evidence type="ECO:0000313" key="7">
    <source>
        <dbReference type="Proteomes" id="UP000189733"/>
    </source>
</evidence>
<dbReference type="InterPro" id="IPR005119">
    <property type="entry name" value="LysR_subst-bd"/>
</dbReference>
<dbReference type="PANTHER" id="PTHR30419">
    <property type="entry name" value="HTH-TYPE TRANSCRIPTIONAL REGULATOR YBHD"/>
    <property type="match status" value="1"/>
</dbReference>
<evidence type="ECO:0000313" key="6">
    <source>
        <dbReference type="EMBL" id="SKA74669.1"/>
    </source>
</evidence>
<dbReference type="EMBL" id="FUYA01000006">
    <property type="protein sequence ID" value="SKA74669.1"/>
    <property type="molecule type" value="Genomic_DNA"/>
</dbReference>
<dbReference type="Proteomes" id="UP000189733">
    <property type="component" value="Unassembled WGS sequence"/>
</dbReference>
<keyword evidence="2" id="KW-0805">Transcription regulation</keyword>
<dbReference type="InterPro" id="IPR050950">
    <property type="entry name" value="HTH-type_LysR_regulators"/>
</dbReference>
<reference evidence="6 7" key="1">
    <citation type="submission" date="2017-02" db="EMBL/GenBank/DDBJ databases">
        <authorList>
            <person name="Peterson S.W."/>
        </authorList>
    </citation>
    <scope>NUCLEOTIDE SEQUENCE [LARGE SCALE GENOMIC DNA]</scope>
    <source>
        <strain evidence="6 7">DSM 18034</strain>
    </source>
</reference>
<evidence type="ECO:0000256" key="1">
    <source>
        <dbReference type="ARBA" id="ARBA00009437"/>
    </source>
</evidence>
<evidence type="ECO:0000256" key="2">
    <source>
        <dbReference type="ARBA" id="ARBA00023015"/>
    </source>
</evidence>
<evidence type="ECO:0000256" key="3">
    <source>
        <dbReference type="ARBA" id="ARBA00023125"/>
    </source>
</evidence>
<dbReference type="Pfam" id="PF00126">
    <property type="entry name" value="HTH_1"/>
    <property type="match status" value="1"/>
</dbReference>
<dbReference type="Pfam" id="PF03466">
    <property type="entry name" value="LysR_substrate"/>
    <property type="match status" value="1"/>
</dbReference>
<dbReference type="GO" id="GO:0003677">
    <property type="term" value="F:DNA binding"/>
    <property type="evidence" value="ECO:0007669"/>
    <property type="project" value="UniProtKB-KW"/>
</dbReference>
<organism evidence="6 7">
    <name type="scientific">Desulfobaculum bizertense DSM 18034</name>
    <dbReference type="NCBI Taxonomy" id="1121442"/>
    <lineage>
        <taxon>Bacteria</taxon>
        <taxon>Pseudomonadati</taxon>
        <taxon>Thermodesulfobacteriota</taxon>
        <taxon>Desulfovibrionia</taxon>
        <taxon>Desulfovibrionales</taxon>
        <taxon>Desulfovibrionaceae</taxon>
        <taxon>Desulfobaculum</taxon>
    </lineage>
</organism>
<keyword evidence="3 6" id="KW-0238">DNA-binding</keyword>
<dbReference type="PROSITE" id="PS50931">
    <property type="entry name" value="HTH_LYSR"/>
    <property type="match status" value="1"/>
</dbReference>
<accession>A0A1T4WC14</accession>
<dbReference type="GO" id="GO:0005829">
    <property type="term" value="C:cytosol"/>
    <property type="evidence" value="ECO:0007669"/>
    <property type="project" value="TreeGrafter"/>
</dbReference>
<dbReference type="RefSeq" id="WP_078685272.1">
    <property type="nucleotide sequence ID" value="NZ_FUYA01000006.1"/>
</dbReference>
<comment type="similarity">
    <text evidence="1">Belongs to the LysR transcriptional regulatory family.</text>
</comment>
<dbReference type="STRING" id="1121442.SAMN02745702_01994"/>
<keyword evidence="7" id="KW-1185">Reference proteome</keyword>